<organism evidence="1 2">
    <name type="scientific">Pyropia yezoensis</name>
    <name type="common">Susabi-nori</name>
    <name type="synonym">Porphyra yezoensis</name>
    <dbReference type="NCBI Taxonomy" id="2788"/>
    <lineage>
        <taxon>Eukaryota</taxon>
        <taxon>Rhodophyta</taxon>
        <taxon>Bangiophyceae</taxon>
        <taxon>Bangiales</taxon>
        <taxon>Bangiaceae</taxon>
        <taxon>Pyropia</taxon>
    </lineage>
</organism>
<accession>A0ACC3BJ39</accession>
<comment type="caution">
    <text evidence="1">The sequence shown here is derived from an EMBL/GenBank/DDBJ whole genome shotgun (WGS) entry which is preliminary data.</text>
</comment>
<proteinExistence type="predicted"/>
<dbReference type="Proteomes" id="UP000798662">
    <property type="component" value="Chromosome 1"/>
</dbReference>
<reference evidence="1" key="1">
    <citation type="submission" date="2019-11" db="EMBL/GenBank/DDBJ databases">
        <title>Nori genome reveals adaptations in red seaweeds to the harsh intertidal environment.</title>
        <authorList>
            <person name="Wang D."/>
            <person name="Mao Y."/>
        </authorList>
    </citation>
    <scope>NUCLEOTIDE SEQUENCE</scope>
    <source>
        <tissue evidence="1">Gametophyte</tissue>
    </source>
</reference>
<protein>
    <submittedName>
        <fullName evidence="1">Uncharacterized protein</fullName>
    </submittedName>
</protein>
<dbReference type="EMBL" id="CM020618">
    <property type="protein sequence ID" value="KAK1857989.1"/>
    <property type="molecule type" value="Genomic_DNA"/>
</dbReference>
<gene>
    <name evidence="1" type="ORF">I4F81_000603</name>
</gene>
<sequence>MALSLTRAAAARWAASAVTRLPRSAPPPAAVSPAFLRSLSTEESFNAPGGRTMVVSLTGPDRVGVVADFSSLLSSSFGANVEASRMAQLGGDFALILQLRVEGASADGSDAVTPETVEASLKDTFPGFSISARETDQLPPSVAGSDYTVELEGPDSKGIVASVTEALVRAGANVGEMKTEVGPAPFAGYEEFRLVARVRVADDRVSGLGAALEKVQERFGVVVAMEAVGGEKVRTLPRTA</sequence>
<evidence type="ECO:0000313" key="2">
    <source>
        <dbReference type="Proteomes" id="UP000798662"/>
    </source>
</evidence>
<evidence type="ECO:0000313" key="1">
    <source>
        <dbReference type="EMBL" id="KAK1857989.1"/>
    </source>
</evidence>
<name>A0ACC3BJ39_PYRYE</name>
<keyword evidence="2" id="KW-1185">Reference proteome</keyword>